<dbReference type="InterPro" id="IPR050121">
    <property type="entry name" value="Cytochrome_P450_monoxygenase"/>
</dbReference>
<organism evidence="7 8">
    <name type="scientific">Glonium stellatum</name>
    <dbReference type="NCBI Taxonomy" id="574774"/>
    <lineage>
        <taxon>Eukaryota</taxon>
        <taxon>Fungi</taxon>
        <taxon>Dikarya</taxon>
        <taxon>Ascomycota</taxon>
        <taxon>Pezizomycotina</taxon>
        <taxon>Dothideomycetes</taxon>
        <taxon>Pleosporomycetidae</taxon>
        <taxon>Gloniales</taxon>
        <taxon>Gloniaceae</taxon>
        <taxon>Glonium</taxon>
    </lineage>
</organism>
<keyword evidence="3 5" id="KW-0479">Metal-binding</keyword>
<evidence type="ECO:0000256" key="4">
    <source>
        <dbReference type="ARBA" id="ARBA00023004"/>
    </source>
</evidence>
<dbReference type="GO" id="GO:0005506">
    <property type="term" value="F:iron ion binding"/>
    <property type="evidence" value="ECO:0007669"/>
    <property type="project" value="InterPro"/>
</dbReference>
<dbReference type="SUPFAM" id="SSF48264">
    <property type="entry name" value="Cytochrome P450"/>
    <property type="match status" value="1"/>
</dbReference>
<dbReference type="AlphaFoldDB" id="A0A8E2FE16"/>
<dbReference type="InterPro" id="IPR036396">
    <property type="entry name" value="Cyt_P450_sf"/>
</dbReference>
<protein>
    <submittedName>
        <fullName evidence="7">Cytochrome P450</fullName>
    </submittedName>
</protein>
<dbReference type="PANTHER" id="PTHR24305">
    <property type="entry name" value="CYTOCHROME P450"/>
    <property type="match status" value="1"/>
</dbReference>
<dbReference type="PRINTS" id="PR00463">
    <property type="entry name" value="EP450I"/>
</dbReference>
<dbReference type="PRINTS" id="PR00385">
    <property type="entry name" value="P450"/>
</dbReference>
<evidence type="ECO:0000256" key="5">
    <source>
        <dbReference type="PIRSR" id="PIRSR602401-1"/>
    </source>
</evidence>
<dbReference type="InterPro" id="IPR001128">
    <property type="entry name" value="Cyt_P450"/>
</dbReference>
<accession>A0A8E2FE16</accession>
<dbReference type="InterPro" id="IPR002401">
    <property type="entry name" value="Cyt_P450_E_grp-I"/>
</dbReference>
<dbReference type="PANTHER" id="PTHR24305:SF166">
    <property type="entry name" value="CYTOCHROME P450 12A4, MITOCHONDRIAL-RELATED"/>
    <property type="match status" value="1"/>
</dbReference>
<comment type="similarity">
    <text evidence="2 6">Belongs to the cytochrome P450 family.</text>
</comment>
<dbReference type="Gene3D" id="1.10.630.10">
    <property type="entry name" value="Cytochrome P450"/>
    <property type="match status" value="1"/>
</dbReference>
<dbReference type="Pfam" id="PF00067">
    <property type="entry name" value="p450"/>
    <property type="match status" value="1"/>
</dbReference>
<proteinExistence type="inferred from homology"/>
<evidence type="ECO:0000256" key="6">
    <source>
        <dbReference type="RuleBase" id="RU000461"/>
    </source>
</evidence>
<evidence type="ECO:0000256" key="2">
    <source>
        <dbReference type="ARBA" id="ARBA00010617"/>
    </source>
</evidence>
<evidence type="ECO:0000313" key="8">
    <source>
        <dbReference type="Proteomes" id="UP000250140"/>
    </source>
</evidence>
<gene>
    <name evidence="7" type="ORF">AOQ84DRAFT_370533</name>
</gene>
<sequence>MAVSVLVVCAATVSLSLLIYHYIVVPVFLSPLSKIPNAHFTSSWLPAWIWWKRRTGFEVRSIYAAHQKHGPIVRLAPNELSVCSIEGLRQIYTAGFEKTPWYREFMNFNVPNMVSMLKHKPHSIQKRMISNIYSKSFLQNCPDLQVACGVILSEKLLPVLFATAQRDEPVNVLSLAQGAGMDFTSSYLFGITNATDFIRDVPARQKYFNYYHTKAHKLPGFQQATAEMESYCLFLCVAAEKQPQISSDAPTPAPRTSPIVYSKMYSMLSSSKFPGMPTTPEAKRVHVASEMMDHLLAGHETSAITVTYILWELSRQPALQSALRAELLTLSPPLTFPLQKTSDEENHIPQLPRPQDIDNLPLLNAIIYEVLRLYPAVPSPQPRVTPPGGVTIEGYAKIPAGVNVSTSAYCMHRNAEVFPEPEKFKLERWMQGENGYGGTEAMRRWFWTFGSGGRMCVGSNFALQVLKLITASIYTNFTTTIIDDEGIEQADSYIAGPVGGKLILKFHEIMSPTSHSATEKSV</sequence>
<dbReference type="GO" id="GO:0016705">
    <property type="term" value="F:oxidoreductase activity, acting on paired donors, with incorporation or reduction of molecular oxygen"/>
    <property type="evidence" value="ECO:0007669"/>
    <property type="project" value="InterPro"/>
</dbReference>
<keyword evidence="6" id="KW-0560">Oxidoreductase</keyword>
<dbReference type="Proteomes" id="UP000250140">
    <property type="component" value="Unassembled WGS sequence"/>
</dbReference>
<reference evidence="7 8" key="1">
    <citation type="journal article" date="2016" name="Nat. Commun.">
        <title>Ectomycorrhizal ecology is imprinted in the genome of the dominant symbiotic fungus Cenococcum geophilum.</title>
        <authorList>
            <consortium name="DOE Joint Genome Institute"/>
            <person name="Peter M."/>
            <person name="Kohler A."/>
            <person name="Ohm R.A."/>
            <person name="Kuo A."/>
            <person name="Krutzmann J."/>
            <person name="Morin E."/>
            <person name="Arend M."/>
            <person name="Barry K.W."/>
            <person name="Binder M."/>
            <person name="Choi C."/>
            <person name="Clum A."/>
            <person name="Copeland A."/>
            <person name="Grisel N."/>
            <person name="Haridas S."/>
            <person name="Kipfer T."/>
            <person name="LaButti K."/>
            <person name="Lindquist E."/>
            <person name="Lipzen A."/>
            <person name="Maire R."/>
            <person name="Meier B."/>
            <person name="Mihaltcheva S."/>
            <person name="Molinier V."/>
            <person name="Murat C."/>
            <person name="Poggeler S."/>
            <person name="Quandt C.A."/>
            <person name="Sperisen C."/>
            <person name="Tritt A."/>
            <person name="Tisserant E."/>
            <person name="Crous P.W."/>
            <person name="Henrissat B."/>
            <person name="Nehls U."/>
            <person name="Egli S."/>
            <person name="Spatafora J.W."/>
            <person name="Grigoriev I.V."/>
            <person name="Martin F.M."/>
        </authorList>
    </citation>
    <scope>NUCLEOTIDE SEQUENCE [LARGE SCALE GENOMIC DNA]</scope>
    <source>
        <strain evidence="7 8">CBS 207.34</strain>
    </source>
</reference>
<keyword evidence="8" id="KW-1185">Reference proteome</keyword>
<dbReference type="CDD" id="cd11059">
    <property type="entry name" value="CYP_fungal"/>
    <property type="match status" value="1"/>
</dbReference>
<dbReference type="EMBL" id="KV748469">
    <property type="protein sequence ID" value="OCL15263.1"/>
    <property type="molecule type" value="Genomic_DNA"/>
</dbReference>
<feature type="binding site" description="axial binding residue" evidence="5">
    <location>
        <position position="456"/>
    </location>
    <ligand>
        <name>heme</name>
        <dbReference type="ChEBI" id="CHEBI:30413"/>
    </ligand>
    <ligandPart>
        <name>Fe</name>
        <dbReference type="ChEBI" id="CHEBI:18248"/>
    </ligandPart>
</feature>
<evidence type="ECO:0000256" key="1">
    <source>
        <dbReference type="ARBA" id="ARBA00001971"/>
    </source>
</evidence>
<evidence type="ECO:0000256" key="3">
    <source>
        <dbReference type="ARBA" id="ARBA00022723"/>
    </source>
</evidence>
<dbReference type="InterPro" id="IPR017972">
    <property type="entry name" value="Cyt_P450_CS"/>
</dbReference>
<dbReference type="GO" id="GO:0004497">
    <property type="term" value="F:monooxygenase activity"/>
    <property type="evidence" value="ECO:0007669"/>
    <property type="project" value="UniProtKB-KW"/>
</dbReference>
<dbReference type="OrthoDB" id="1470350at2759"/>
<comment type="cofactor">
    <cofactor evidence="1 5">
        <name>heme</name>
        <dbReference type="ChEBI" id="CHEBI:30413"/>
    </cofactor>
</comment>
<evidence type="ECO:0000313" key="7">
    <source>
        <dbReference type="EMBL" id="OCL15263.1"/>
    </source>
</evidence>
<dbReference type="PROSITE" id="PS00086">
    <property type="entry name" value="CYTOCHROME_P450"/>
    <property type="match status" value="1"/>
</dbReference>
<keyword evidence="6" id="KW-0503">Monooxygenase</keyword>
<name>A0A8E2FE16_9PEZI</name>
<dbReference type="GO" id="GO:0020037">
    <property type="term" value="F:heme binding"/>
    <property type="evidence" value="ECO:0007669"/>
    <property type="project" value="InterPro"/>
</dbReference>
<keyword evidence="4 5" id="KW-0408">Iron</keyword>
<keyword evidence="5 6" id="KW-0349">Heme</keyword>